<dbReference type="InterPro" id="IPR046439">
    <property type="entry name" value="ZF_RZ_dom"/>
</dbReference>
<protein>
    <recommendedName>
        <fullName evidence="14">NFX1-type zinc finger-containing protein 1</fullName>
    </recommendedName>
</protein>
<dbReference type="PANTHER" id="PTHR10887">
    <property type="entry name" value="DNA2/NAM7 HELICASE FAMILY"/>
    <property type="match status" value="1"/>
</dbReference>
<evidence type="ECO:0000256" key="4">
    <source>
        <dbReference type="ARBA" id="ARBA00022771"/>
    </source>
</evidence>
<dbReference type="InterPro" id="IPR000571">
    <property type="entry name" value="Znf_CCCH"/>
</dbReference>
<dbReference type="Pfam" id="PF13087">
    <property type="entry name" value="AAA_12"/>
    <property type="match status" value="1"/>
</dbReference>
<keyword evidence="3 7" id="KW-0479">Metal-binding</keyword>
<accession>A0A8H6M8U7</accession>
<evidence type="ECO:0000313" key="13">
    <source>
        <dbReference type="Proteomes" id="UP000521943"/>
    </source>
</evidence>
<evidence type="ECO:0008006" key="14">
    <source>
        <dbReference type="Google" id="ProtNLM"/>
    </source>
</evidence>
<feature type="domain" description="C3H1-type" evidence="10">
    <location>
        <begin position="50"/>
        <end position="78"/>
    </location>
</feature>
<evidence type="ECO:0000259" key="11">
    <source>
        <dbReference type="PROSITE" id="PS51981"/>
    </source>
</evidence>
<feature type="domain" description="C3H1-type" evidence="10">
    <location>
        <begin position="3"/>
        <end position="31"/>
    </location>
</feature>
<evidence type="ECO:0000256" key="9">
    <source>
        <dbReference type="SAM" id="MobiDB-lite"/>
    </source>
</evidence>
<dbReference type="GO" id="GO:0002376">
    <property type="term" value="P:immune system process"/>
    <property type="evidence" value="ECO:0007669"/>
    <property type="project" value="UniProtKB-KW"/>
</dbReference>
<dbReference type="EMBL" id="JACGCI010000013">
    <property type="protein sequence ID" value="KAF6760158.1"/>
    <property type="molecule type" value="Genomic_DNA"/>
</dbReference>
<dbReference type="InterPro" id="IPR047187">
    <property type="entry name" value="SF1_C_Upf1"/>
</dbReference>
<keyword evidence="8" id="KW-0175">Coiled coil</keyword>
<evidence type="ECO:0000259" key="10">
    <source>
        <dbReference type="PROSITE" id="PS50103"/>
    </source>
</evidence>
<keyword evidence="2" id="KW-0963">Cytoplasm</keyword>
<dbReference type="SMART" id="SM00356">
    <property type="entry name" value="ZnF_C3H1"/>
    <property type="match status" value="2"/>
</dbReference>
<gene>
    <name evidence="12" type="ORF">DFP72DRAFT_960197</name>
</gene>
<keyword evidence="13" id="KW-1185">Reference proteome</keyword>
<evidence type="ECO:0000256" key="6">
    <source>
        <dbReference type="ARBA" id="ARBA00022859"/>
    </source>
</evidence>
<feature type="coiled-coil region" evidence="8">
    <location>
        <begin position="1095"/>
        <end position="1129"/>
    </location>
</feature>
<dbReference type="Gene3D" id="3.40.50.300">
    <property type="entry name" value="P-loop containing nucleotide triphosphate hydrolases"/>
    <property type="match status" value="3"/>
</dbReference>
<dbReference type="PROSITE" id="PS50103">
    <property type="entry name" value="ZF_C3H1"/>
    <property type="match status" value="2"/>
</dbReference>
<evidence type="ECO:0000256" key="7">
    <source>
        <dbReference type="PROSITE-ProRule" id="PRU00723"/>
    </source>
</evidence>
<feature type="zinc finger region" description="C3H1-type" evidence="7">
    <location>
        <begin position="3"/>
        <end position="31"/>
    </location>
</feature>
<evidence type="ECO:0000313" key="12">
    <source>
        <dbReference type="EMBL" id="KAF6760158.1"/>
    </source>
</evidence>
<dbReference type="GO" id="GO:0008270">
    <property type="term" value="F:zinc ion binding"/>
    <property type="evidence" value="ECO:0007669"/>
    <property type="project" value="UniProtKB-KW"/>
</dbReference>
<organism evidence="12 13">
    <name type="scientific">Ephemerocybe angulata</name>
    <dbReference type="NCBI Taxonomy" id="980116"/>
    <lineage>
        <taxon>Eukaryota</taxon>
        <taxon>Fungi</taxon>
        <taxon>Dikarya</taxon>
        <taxon>Basidiomycota</taxon>
        <taxon>Agaricomycotina</taxon>
        <taxon>Agaricomycetes</taxon>
        <taxon>Agaricomycetidae</taxon>
        <taxon>Agaricales</taxon>
        <taxon>Agaricineae</taxon>
        <taxon>Psathyrellaceae</taxon>
        <taxon>Ephemerocybe</taxon>
    </lineage>
</organism>
<dbReference type="Pfam" id="PF13086">
    <property type="entry name" value="AAA_11"/>
    <property type="match status" value="2"/>
</dbReference>
<dbReference type="SUPFAM" id="SSF52540">
    <property type="entry name" value="P-loop containing nucleoside triphosphate hydrolases"/>
    <property type="match status" value="1"/>
</dbReference>
<dbReference type="Pfam" id="PF20173">
    <property type="entry name" value="ZnF_RZ-type"/>
    <property type="match status" value="1"/>
</dbReference>
<dbReference type="CDD" id="cd06008">
    <property type="entry name" value="NF-X1-zinc-finger"/>
    <property type="match status" value="1"/>
</dbReference>
<dbReference type="InterPro" id="IPR027417">
    <property type="entry name" value="P-loop_NTPase"/>
</dbReference>
<dbReference type="InterPro" id="IPR041677">
    <property type="entry name" value="DNA2/NAM7_AAA_11"/>
</dbReference>
<comment type="caution">
    <text evidence="12">The sequence shown here is derived from an EMBL/GenBank/DDBJ whole genome shotgun (WGS) entry which is preliminary data.</text>
</comment>
<proteinExistence type="predicted"/>
<keyword evidence="4 7" id="KW-0863">Zinc-finger</keyword>
<evidence type="ECO:0000256" key="1">
    <source>
        <dbReference type="ARBA" id="ARBA00004496"/>
    </source>
</evidence>
<dbReference type="InterPro" id="IPR045055">
    <property type="entry name" value="DNA2/NAM7-like"/>
</dbReference>
<comment type="subcellular location">
    <subcellularLocation>
        <location evidence="1">Cytoplasm</location>
    </subcellularLocation>
</comment>
<keyword evidence="5 7" id="KW-0862">Zinc</keyword>
<feature type="compositionally biased region" description="Polar residues" evidence="9">
    <location>
        <begin position="29"/>
        <end position="46"/>
    </location>
</feature>
<dbReference type="InterPro" id="IPR041679">
    <property type="entry name" value="DNA2/NAM7-like_C"/>
</dbReference>
<feature type="region of interest" description="Disordered" evidence="9">
    <location>
        <begin position="29"/>
        <end position="55"/>
    </location>
</feature>
<sequence length="2299" mass="258674">MSQTNRGICHYYQTPRGCRRGAQCNFSHDTGSNGNPASPPRASQSNHDNRSPRGSCHSWIARGRCKKGDTCPFKHDRPPPITSSATGPVPLLSGQGIATLDITNPDIFRSLSDNPLSAAEINSFIKSYLYDDFRFAKTFNVYAFWIPFQSAHRSNKNWTDDDGQLLLNSIAERNGLLRINDISQWLEVSLSAGMNPRVLSFQRGYYPLLSLLSSDFVVKSTRTHLVHALYMRVLENVDRFTDHVESCVDAALAAGSFNDQRNDQSESRISAFEVFNSLSTVLFEYVFYFNNRRDPKLIWSRCLTRFKNAVATYPRLVPLVEHLQQWVELWVSGVTSRPPTFVDSKFVASSPETRDFIISHLRDKTQRLLTITEREQRKESRAADRLAEKPWAQSSNEGVVSALNILYKDAGLGSLRPTGPRHDNDLDNISDIRIAPTEEELICETAPYLPANFFEAPHHEPAESMERLLDIQFRLLREEGTAPLRTSVQLIRSDILTKGKKKTQLSELIKKRGGKYKGFVDKEDSVMFNVYTNVEFVNLSPDRRGISVQIAFDTPPGGARAKSGKARAAFWESMGGKRLMQGGLVALVWEERGSIGIHLGILATTVKEITEFVKGNPNRVVARIVFFDTSVQLRILQGLKKNALASPGVKLLVESPVMFESIRPFLEALRVEPESIPFKPYLVHQPSNALQASKVSPPKYACMPGFQYQLAPLFPPESGVTDLKLSATNPESISNAREALKASRLDSSQADAVIDTLTREVALIQGPPGTGKSYVGIELLRILLASARPVLMIAFTNHALDHMLHGVLDAKITDKIVRLGGRSADERVSQFSIDNLEQVAGKAHAGLDRMSRRNYYDLKESEKAIETFMHKFMRKDASPEDITQYLRMQYPEHAEYLSSPPGWIRILYDDFVKQEDGWSTQGKKGKAKEVEKPTMYAFWVQGYDINFLSTPEYPQPVAKPEAAIRADVTQKPANRFDILPQEQEVEDEIDDEDEIWQSVDAWPEGPSPALSVDESEFEFLEPADVGSLADGVEAMQAQLEAVVLSNVERFFLDLGERRVPEIPSSTRDLDYLLAEGLVWDMSITERQVLHKYWENDVLTRRAATHEEDFDALRRQHEKAQKVYNECKDEMKRQLLKNTDIVGCTTTGAARLSSLLKVIAPRILLVEEAGQVLEAHILGSLVPSVEHLVLIGDPLQLRPTLNNYSLSMDSERGRKLYRFDMSLMERLSSSGFPMSQIDVQRRMRPEISNLIRKTLYPKLIDNDLVKNYPDVRGFTKNVFFLDHEHPENDGSADDTSSKFNTYEVEMIRDLVLYLLRQGCYSQEGDIVVLCAYLGQLAKVRDALSDLVAVVIDERDQTELDDREEEVDELRQESQVNHIKISSRVRLRTVDNYQGEEARIVILSLVRNAGPSVGIDAGLRKTIGFLRSENRSNVSLSRAKEGLFILGNKNQFSARSGMWKGVIDELENNGCVGKAFPIACHQHPEIVQHVSKPGEMSLLSPDGGCFQSCNARLKCGHVCPYKCHPDDPNHIGVLCSQKCSRVCPRQHPCRLECSQDCGKCMNRIPNVRLPCGHHAPFVYCHQMDLLDDVVCNARMEKRLPTCEHSAELPCSQDPATYVCRQPCNNAMECCGRTCNSDCSACQKLNAKTSTGNEVIPRTHHQQHKCQKILFCAHSCANMCSQNHECTTACKEECRQECAHSKCKSYCSNLCSPCKQPCAWRCPHAQCPVPCGSICVRMPCDERCKKTLKCGHPCPSVCGEDCKVQKCISCADENTKDSVVDLVMGRKLSEIPADSEDPDDVLITLPKCGHVFTVETLDGVCGIRDWYDYNDTFQKWSGLRVPTSKNSPPVCPTCRAAITSPRYGRIFKAADLDILEKNVITKMTQGLGGVQKDLNAIDDEAIALAINEGLEQIKQPSTKPPTTLANAAQARKKAQAALFQNKSRLEPIEASAFTDDKLFPFTPETAALWKKSIRPITKLLSDITRVAKVRPAHIHAWESAYTYLYNQEIETAASDPENAPRNPHEYAARMARLKLGQPQPRADRRFLIEGIWISVTLRLTLLKLVSKVLETMSTKPEVFNQGERAMWAQYGSFILRSCEEDCELAYNLAEDSQSRRQMTTSRRFALRTSLDKFTFKMSMLRYMKKFQEQREELLELACVQKHVASQLAHQTSQEHLLVKPDDQDWLQDNFNQVTSKVLEEWGSIERSLRMDTFYQPVTIDEQRDIVKAMGFSHTGHWYNCPNGHTFVITECGGAMQQARCPECGEAIGGGNHNLISSNQRADDFEALSREHGAARSPWAWGQ</sequence>
<dbReference type="GO" id="GO:0031048">
    <property type="term" value="P:regulatory ncRNA-mediated heterochromatin formation"/>
    <property type="evidence" value="ECO:0007669"/>
    <property type="project" value="TreeGrafter"/>
</dbReference>
<dbReference type="GO" id="GO:0031380">
    <property type="term" value="C:nuclear RNA-directed RNA polymerase complex"/>
    <property type="evidence" value="ECO:0007669"/>
    <property type="project" value="TreeGrafter"/>
</dbReference>
<evidence type="ECO:0000256" key="8">
    <source>
        <dbReference type="SAM" id="Coils"/>
    </source>
</evidence>
<feature type="region of interest" description="Disordered" evidence="9">
    <location>
        <begin position="70"/>
        <end position="89"/>
    </location>
</feature>
<evidence type="ECO:0000256" key="3">
    <source>
        <dbReference type="ARBA" id="ARBA00022723"/>
    </source>
</evidence>
<dbReference type="OrthoDB" id="2423195at2759"/>
<dbReference type="CDD" id="cd18808">
    <property type="entry name" value="SF1_C_Upf1"/>
    <property type="match status" value="1"/>
</dbReference>
<dbReference type="PANTHER" id="PTHR10887:SF445">
    <property type="entry name" value="NFX1-TYPE ZINC FINGER-CONTAINING PROTEIN 1"/>
    <property type="match status" value="1"/>
</dbReference>
<evidence type="ECO:0000256" key="5">
    <source>
        <dbReference type="ARBA" id="ARBA00022833"/>
    </source>
</evidence>
<keyword evidence="6" id="KW-0391">Immunity</keyword>
<feature type="domain" description="RZ-type" evidence="11">
    <location>
        <begin position="2214"/>
        <end position="2287"/>
    </location>
</feature>
<reference evidence="12 13" key="1">
    <citation type="submission" date="2020-07" db="EMBL/GenBank/DDBJ databases">
        <title>Comparative genomics of pyrophilous fungi reveals a link between fire events and developmental genes.</title>
        <authorList>
            <consortium name="DOE Joint Genome Institute"/>
            <person name="Steindorff A.S."/>
            <person name="Carver A."/>
            <person name="Calhoun S."/>
            <person name="Stillman K."/>
            <person name="Liu H."/>
            <person name="Lipzen A."/>
            <person name="Pangilinan J."/>
            <person name="Labutti K."/>
            <person name="Bruns T.D."/>
            <person name="Grigoriev I.V."/>
        </authorList>
    </citation>
    <scope>NUCLEOTIDE SEQUENCE [LARGE SCALE GENOMIC DNA]</scope>
    <source>
        <strain evidence="12 13">CBS 144469</strain>
    </source>
</reference>
<evidence type="ECO:0000256" key="2">
    <source>
        <dbReference type="ARBA" id="ARBA00022490"/>
    </source>
</evidence>
<feature type="zinc finger region" description="C3H1-type" evidence="7">
    <location>
        <begin position="50"/>
        <end position="78"/>
    </location>
</feature>
<dbReference type="PROSITE" id="PS51981">
    <property type="entry name" value="ZF_RZ"/>
    <property type="match status" value="1"/>
</dbReference>
<dbReference type="GO" id="GO:0004386">
    <property type="term" value="F:helicase activity"/>
    <property type="evidence" value="ECO:0007669"/>
    <property type="project" value="InterPro"/>
</dbReference>
<dbReference type="Proteomes" id="UP000521943">
    <property type="component" value="Unassembled WGS sequence"/>
</dbReference>
<name>A0A8H6M8U7_9AGAR</name>
<dbReference type="GO" id="GO:0005737">
    <property type="term" value="C:cytoplasm"/>
    <property type="evidence" value="ECO:0007669"/>
    <property type="project" value="UniProtKB-SubCell"/>
</dbReference>